<evidence type="ECO:0000256" key="1">
    <source>
        <dbReference type="SAM" id="MobiDB-lite"/>
    </source>
</evidence>
<feature type="region of interest" description="Disordered" evidence="1">
    <location>
        <begin position="1"/>
        <end position="80"/>
    </location>
</feature>
<evidence type="ECO:0000313" key="2">
    <source>
        <dbReference type="EMBL" id="KAF6805460.1"/>
    </source>
</evidence>
<reference evidence="2" key="1">
    <citation type="journal article" date="2020" name="Phytopathology">
        <title>Genome Sequence Resources of Colletotrichum truncatum, C. plurivorum, C. musicola, and C. sojae: Four Species Pathogenic to Soybean (Glycine max).</title>
        <authorList>
            <person name="Rogerio F."/>
            <person name="Boufleur T.R."/>
            <person name="Ciampi-Guillardi M."/>
            <person name="Sukno S.A."/>
            <person name="Thon M.R."/>
            <person name="Massola Junior N.S."/>
            <person name="Baroncelli R."/>
        </authorList>
    </citation>
    <scope>NUCLEOTIDE SEQUENCE</scope>
    <source>
        <strain evidence="2">LFN00145</strain>
    </source>
</reference>
<organism evidence="2 3">
    <name type="scientific">Colletotrichum plurivorum</name>
    <dbReference type="NCBI Taxonomy" id="2175906"/>
    <lineage>
        <taxon>Eukaryota</taxon>
        <taxon>Fungi</taxon>
        <taxon>Dikarya</taxon>
        <taxon>Ascomycota</taxon>
        <taxon>Pezizomycotina</taxon>
        <taxon>Sordariomycetes</taxon>
        <taxon>Hypocreomycetidae</taxon>
        <taxon>Glomerellales</taxon>
        <taxon>Glomerellaceae</taxon>
        <taxon>Colletotrichum</taxon>
        <taxon>Colletotrichum orchidearum species complex</taxon>
    </lineage>
</organism>
<protein>
    <submittedName>
        <fullName evidence="2">Uncharacterized protein</fullName>
    </submittedName>
</protein>
<evidence type="ECO:0000313" key="3">
    <source>
        <dbReference type="Proteomes" id="UP000654918"/>
    </source>
</evidence>
<proteinExistence type="predicted"/>
<dbReference type="Proteomes" id="UP000654918">
    <property type="component" value="Unassembled WGS sequence"/>
</dbReference>
<accession>A0A8H6MRG2</accession>
<gene>
    <name evidence="2" type="ORF">CPLU01_15985</name>
</gene>
<dbReference type="EMBL" id="WIGO01000744">
    <property type="protein sequence ID" value="KAF6805460.1"/>
    <property type="molecule type" value="Genomic_DNA"/>
</dbReference>
<feature type="compositionally biased region" description="Basic and acidic residues" evidence="1">
    <location>
        <begin position="38"/>
        <end position="52"/>
    </location>
</feature>
<sequence length="80" mass="8601">MRADGAARPVATGLKRCMPGRLEAPDASAAEMKQNDALSRRGENGRMRKGAGERGQNCEFVRMTDGRPAGQQGRNGGTRR</sequence>
<comment type="caution">
    <text evidence="2">The sequence shown here is derived from an EMBL/GenBank/DDBJ whole genome shotgun (WGS) entry which is preliminary data.</text>
</comment>
<name>A0A8H6MRG2_9PEZI</name>
<dbReference type="AlphaFoldDB" id="A0A8H6MRG2"/>
<keyword evidence="3" id="KW-1185">Reference proteome</keyword>